<evidence type="ECO:0000313" key="2">
    <source>
        <dbReference type="EMBL" id="MBB5159025.1"/>
    </source>
</evidence>
<gene>
    <name evidence="2" type="ORF">BJ970_006624</name>
</gene>
<organism evidence="2 3">
    <name type="scientific">Saccharopolyspora phatthalungensis</name>
    <dbReference type="NCBI Taxonomy" id="664693"/>
    <lineage>
        <taxon>Bacteria</taxon>
        <taxon>Bacillati</taxon>
        <taxon>Actinomycetota</taxon>
        <taxon>Actinomycetes</taxon>
        <taxon>Pseudonocardiales</taxon>
        <taxon>Pseudonocardiaceae</taxon>
        <taxon>Saccharopolyspora</taxon>
    </lineage>
</organism>
<dbReference type="SUPFAM" id="SSF56176">
    <property type="entry name" value="FAD-binding/transporter-associated domain-like"/>
    <property type="match status" value="1"/>
</dbReference>
<reference evidence="2 3" key="1">
    <citation type="submission" date="2020-08" db="EMBL/GenBank/DDBJ databases">
        <title>Sequencing the genomes of 1000 actinobacteria strains.</title>
        <authorList>
            <person name="Klenk H.-P."/>
        </authorList>
    </citation>
    <scope>NUCLEOTIDE SEQUENCE [LARGE SCALE GENOMIC DNA]</scope>
    <source>
        <strain evidence="2 3">DSM 45584</strain>
    </source>
</reference>
<dbReference type="Proteomes" id="UP000584374">
    <property type="component" value="Unassembled WGS sequence"/>
</dbReference>
<dbReference type="Gene3D" id="3.30.465.10">
    <property type="match status" value="1"/>
</dbReference>
<keyword evidence="3" id="KW-1185">Reference proteome</keyword>
<protein>
    <submittedName>
        <fullName evidence="2">CO/xanthine dehydrogenase FAD-binding subunit</fullName>
    </submittedName>
</protein>
<accession>A0A840QJE9</accession>
<dbReference type="GO" id="GO:0050660">
    <property type="term" value="F:flavin adenine dinucleotide binding"/>
    <property type="evidence" value="ECO:0007669"/>
    <property type="project" value="InterPro"/>
</dbReference>
<comment type="caution">
    <text evidence="2">The sequence shown here is derived from an EMBL/GenBank/DDBJ whole genome shotgun (WGS) entry which is preliminary data.</text>
</comment>
<feature type="domain" description="Molybdopterin dehydrogenase FAD-binding" evidence="1">
    <location>
        <begin position="1"/>
        <end position="47"/>
    </location>
</feature>
<dbReference type="Pfam" id="PF00941">
    <property type="entry name" value="FAD_binding_5"/>
    <property type="match status" value="1"/>
</dbReference>
<sequence length="83" mass="9193">MLVALRTELLLRSTAGVRHLPVDDFFLRAERPDLRPGEFLSEIVVPAHGGDWAAGYYKLKFAESSWPVVTTACLLPPPSSRLS</sequence>
<evidence type="ECO:0000313" key="3">
    <source>
        <dbReference type="Proteomes" id="UP000584374"/>
    </source>
</evidence>
<name>A0A840QJE9_9PSEU</name>
<dbReference type="InterPro" id="IPR002346">
    <property type="entry name" value="Mopterin_DH_FAD-bd"/>
</dbReference>
<dbReference type="GO" id="GO:0016491">
    <property type="term" value="F:oxidoreductase activity"/>
    <property type="evidence" value="ECO:0007669"/>
    <property type="project" value="InterPro"/>
</dbReference>
<proteinExistence type="predicted"/>
<dbReference type="RefSeq" id="WP_312864574.1">
    <property type="nucleotide sequence ID" value="NZ_JACHIW010000002.1"/>
</dbReference>
<dbReference type="InterPro" id="IPR036318">
    <property type="entry name" value="FAD-bd_PCMH-like_sf"/>
</dbReference>
<evidence type="ECO:0000259" key="1">
    <source>
        <dbReference type="Pfam" id="PF00941"/>
    </source>
</evidence>
<dbReference type="AlphaFoldDB" id="A0A840QJE9"/>
<dbReference type="InterPro" id="IPR016169">
    <property type="entry name" value="FAD-bd_PCMH_sub2"/>
</dbReference>
<dbReference type="EMBL" id="JACHIW010000002">
    <property type="protein sequence ID" value="MBB5159025.1"/>
    <property type="molecule type" value="Genomic_DNA"/>
</dbReference>